<accession>A0A2K3Q6T1</accession>
<keyword evidence="5" id="KW-0560">Oxidoreductase</keyword>
<evidence type="ECO:0000256" key="2">
    <source>
        <dbReference type="ARBA" id="ARBA00022630"/>
    </source>
</evidence>
<comment type="caution">
    <text evidence="8">The sequence shown here is derived from an EMBL/GenBank/DDBJ whole genome shotgun (WGS) entry which is preliminary data.</text>
</comment>
<dbReference type="InterPro" id="IPR036188">
    <property type="entry name" value="FAD/NAD-bd_sf"/>
</dbReference>
<proteinExistence type="inferred from homology"/>
<dbReference type="GO" id="GO:0004499">
    <property type="term" value="F:N,N-dimethylaniline monooxygenase activity"/>
    <property type="evidence" value="ECO:0007669"/>
    <property type="project" value="InterPro"/>
</dbReference>
<name>A0A2K3Q6T1_9HYPO</name>
<keyword evidence="3" id="KW-0274">FAD</keyword>
<dbReference type="Pfam" id="PF19834">
    <property type="entry name" value="DUF6314"/>
    <property type="match status" value="1"/>
</dbReference>
<keyword evidence="9" id="KW-1185">Reference proteome</keyword>
<keyword evidence="8" id="KW-0503">Monooxygenase</keyword>
<evidence type="ECO:0000259" key="7">
    <source>
        <dbReference type="Pfam" id="PF19834"/>
    </source>
</evidence>
<organism evidence="8 9">
    <name type="scientific">Tolypocladium capitatum</name>
    <dbReference type="NCBI Taxonomy" id="45235"/>
    <lineage>
        <taxon>Eukaryota</taxon>
        <taxon>Fungi</taxon>
        <taxon>Dikarya</taxon>
        <taxon>Ascomycota</taxon>
        <taxon>Pezizomycotina</taxon>
        <taxon>Sordariomycetes</taxon>
        <taxon>Hypocreomycetidae</taxon>
        <taxon>Hypocreales</taxon>
        <taxon>Ophiocordycipitaceae</taxon>
        <taxon>Tolypocladium</taxon>
    </lineage>
</organism>
<evidence type="ECO:0000313" key="9">
    <source>
        <dbReference type="Proteomes" id="UP000236621"/>
    </source>
</evidence>
<keyword evidence="4" id="KW-0521">NADP</keyword>
<reference evidence="8 9" key="1">
    <citation type="submission" date="2017-08" db="EMBL/GenBank/DDBJ databases">
        <title>Harnessing the power of phylogenomics to disentangle the directionality and signatures of interkingdom host jumping in the parasitic fungal genus Tolypocladium.</title>
        <authorList>
            <person name="Quandt C.A."/>
            <person name="Patterson W."/>
            <person name="Spatafora J.W."/>
        </authorList>
    </citation>
    <scope>NUCLEOTIDE SEQUENCE [LARGE SCALE GENOMIC DNA]</scope>
    <source>
        <strain evidence="8 9">CBS 113982</strain>
    </source>
</reference>
<evidence type="ECO:0000256" key="5">
    <source>
        <dbReference type="ARBA" id="ARBA00023002"/>
    </source>
</evidence>
<feature type="domain" description="DUF6314" evidence="7">
    <location>
        <begin position="666"/>
        <end position="840"/>
    </location>
</feature>
<dbReference type="AlphaFoldDB" id="A0A2K3Q6T1"/>
<dbReference type="GO" id="GO:0050661">
    <property type="term" value="F:NADP binding"/>
    <property type="evidence" value="ECO:0007669"/>
    <property type="project" value="InterPro"/>
</dbReference>
<feature type="region of interest" description="Disordered" evidence="6">
    <location>
        <begin position="605"/>
        <end position="637"/>
    </location>
</feature>
<dbReference type="InterPro" id="IPR050346">
    <property type="entry name" value="FMO-like"/>
</dbReference>
<dbReference type="Pfam" id="PF00743">
    <property type="entry name" value="FMO-like"/>
    <property type="match status" value="1"/>
</dbReference>
<gene>
    <name evidence="8" type="ORF">TCAP_06840</name>
</gene>
<evidence type="ECO:0000256" key="1">
    <source>
        <dbReference type="ARBA" id="ARBA00009183"/>
    </source>
</evidence>
<evidence type="ECO:0000313" key="8">
    <source>
        <dbReference type="EMBL" id="PNY23203.1"/>
    </source>
</evidence>
<dbReference type="STRING" id="45235.A0A2K3Q6T1"/>
<dbReference type="PANTHER" id="PTHR23023">
    <property type="entry name" value="DIMETHYLANILINE MONOOXYGENASE"/>
    <property type="match status" value="1"/>
</dbReference>
<dbReference type="SUPFAM" id="SSF51905">
    <property type="entry name" value="FAD/NAD(P)-binding domain"/>
    <property type="match status" value="2"/>
</dbReference>
<sequence>RQTAQESHPSRPGLPCHQLRALVLLQLSPSLTDLVVESHRLYHGSAQNPTSRKIRSAPCAGSGISPQTASLLWSGWSPVLLPWCDASVMSLRQLGGPSRSIMSRSVCIVGAGPSGLVAAKTLLHNAPEGSFKVSVFDSQDAVGGLWPSSKTDDGRQVHPLMLANQSKHTMQFSDLAWDEDAPQLPRAWMVGRYLQRYLDRYLAGNPDFELHLGTRVVRAEPLDGGKDGWHVLFRSRGKGESRRFENLLIASGYFGKPIIPEALARPASIPVVHSSQYRDLKALLGKKAPGEGKILVVGGQMSGVEIAGTIASHLSSAANSPDEFEIPAIDKYSVHHVVQRPIWVLPLYTTPEPKATTTPFLPLDFSSYNRNNRPLPLVNTQGHIGEDTAKLVHGVFERALGNDQAMFSPLLRVDDEAKSRPPYLAVSDWYCDFVRSGSITLSTGRVESLDGTTAVLSPGGTKIDDIAAVVVATGFDPSPCLDFLPDATLKQLHHSPRHTEQPVALAFHGTHHPDVSNLGFVGFYRSPYWGVMQMQARFLAELWSKPDALPETLLQKLKTDDSIQRTLALRGDPRLSQFPMGDYSWLMQEFAGALSIDPITPSFDGAPALSHNNQPLDMLTPSRYPSPTDDSQAREDAAKSVRDTLSVSVAGLTTPRFVSRAVFRSLLGTWKLERDLTSRLPSHPSGHFSGTARFLLRDGTSDGIRRAKDGTPESSDEDDPGMEYLYIEDGEFRADGGFGFRATMRYVWRYDERNGVLGVWFAKPEDPKRADYLFHEIEFLTPQGGRGKGWSAKAGHLCISDYYDVKYDFAFEAVNLKQWTIEYIVNGPKKDYTISGTYRR</sequence>
<dbReference type="Gene3D" id="3.50.50.60">
    <property type="entry name" value="FAD/NAD(P)-binding domain"/>
    <property type="match status" value="1"/>
</dbReference>
<dbReference type="OrthoDB" id="66881at2759"/>
<evidence type="ECO:0000256" key="6">
    <source>
        <dbReference type="SAM" id="MobiDB-lite"/>
    </source>
</evidence>
<dbReference type="InterPro" id="IPR000960">
    <property type="entry name" value="Flavin_mOase"/>
</dbReference>
<dbReference type="InterPro" id="IPR045632">
    <property type="entry name" value="DUF6314"/>
</dbReference>
<dbReference type="PRINTS" id="PR00370">
    <property type="entry name" value="FMOXYGENASE"/>
</dbReference>
<keyword evidence="2" id="KW-0285">Flavoprotein</keyword>
<comment type="similarity">
    <text evidence="1">Belongs to the FMO family.</text>
</comment>
<protein>
    <submittedName>
        <fullName evidence="8">Thiol-specific monooxygenase</fullName>
    </submittedName>
</protein>
<feature type="non-terminal residue" evidence="8">
    <location>
        <position position="1"/>
    </location>
</feature>
<dbReference type="GO" id="GO:0050660">
    <property type="term" value="F:flavin adenine dinucleotide binding"/>
    <property type="evidence" value="ECO:0007669"/>
    <property type="project" value="InterPro"/>
</dbReference>
<dbReference type="EMBL" id="NRSZ01001125">
    <property type="protein sequence ID" value="PNY23203.1"/>
    <property type="molecule type" value="Genomic_DNA"/>
</dbReference>
<evidence type="ECO:0000256" key="3">
    <source>
        <dbReference type="ARBA" id="ARBA00022827"/>
    </source>
</evidence>
<evidence type="ECO:0000256" key="4">
    <source>
        <dbReference type="ARBA" id="ARBA00022857"/>
    </source>
</evidence>
<dbReference type="Proteomes" id="UP000236621">
    <property type="component" value="Unassembled WGS sequence"/>
</dbReference>
<dbReference type="InterPro" id="IPR020946">
    <property type="entry name" value="Flavin_mOase-like"/>
</dbReference>